<evidence type="ECO:0000313" key="5">
    <source>
        <dbReference type="EMBL" id="MBP1987072.1"/>
    </source>
</evidence>
<dbReference type="GO" id="GO:0046872">
    <property type="term" value="F:metal ion binding"/>
    <property type="evidence" value="ECO:0007669"/>
    <property type="project" value="UniProtKB-KW"/>
</dbReference>
<dbReference type="AlphaFoldDB" id="A0A8T4GXZ2"/>
<dbReference type="InterPro" id="IPR011650">
    <property type="entry name" value="Peptidase_M20_dimer"/>
</dbReference>
<dbReference type="CDD" id="cd08659">
    <property type="entry name" value="M20_ArgE_DapE-like"/>
    <property type="match status" value="1"/>
</dbReference>
<dbReference type="PANTHER" id="PTHR43808">
    <property type="entry name" value="ACETYLORNITHINE DEACETYLASE"/>
    <property type="match status" value="1"/>
</dbReference>
<dbReference type="Proteomes" id="UP000823736">
    <property type="component" value="Unassembled WGS sequence"/>
</dbReference>
<reference evidence="5" key="1">
    <citation type="submission" date="2021-03" db="EMBL/GenBank/DDBJ databases">
        <title>Genomic Encyclopedia of Type Strains, Phase IV (KMG-IV): sequencing the most valuable type-strain genomes for metagenomic binning, comparative biology and taxonomic classification.</title>
        <authorList>
            <person name="Goeker M."/>
        </authorList>
    </citation>
    <scope>NUCLEOTIDE SEQUENCE</scope>
    <source>
        <strain evidence="5">DSM 26232</strain>
    </source>
</reference>
<dbReference type="EMBL" id="JAGGLC010000003">
    <property type="protein sequence ID" value="MBP1987072.1"/>
    <property type="molecule type" value="Genomic_DNA"/>
</dbReference>
<dbReference type="GO" id="GO:0008777">
    <property type="term" value="F:acetylornithine deacetylase activity"/>
    <property type="evidence" value="ECO:0007669"/>
    <property type="project" value="UniProtKB-EC"/>
</dbReference>
<organism evidence="5 6">
    <name type="scientific">Halolamina salifodinae</name>
    <dbReference type="NCBI Taxonomy" id="1202767"/>
    <lineage>
        <taxon>Archaea</taxon>
        <taxon>Methanobacteriati</taxon>
        <taxon>Methanobacteriota</taxon>
        <taxon>Stenosarchaea group</taxon>
        <taxon>Halobacteria</taxon>
        <taxon>Halobacteriales</taxon>
        <taxon>Haloferacaceae</taxon>
    </lineage>
</organism>
<comment type="caution">
    <text evidence="5">The sequence shown here is derived from an EMBL/GenBank/DDBJ whole genome shotgun (WGS) entry which is preliminary data.</text>
</comment>
<dbReference type="Gene3D" id="3.30.70.360">
    <property type="match status" value="1"/>
</dbReference>
<gene>
    <name evidence="5" type="ORF">J2753_001570</name>
</gene>
<evidence type="ECO:0000256" key="2">
    <source>
        <dbReference type="ARBA" id="ARBA00022801"/>
    </source>
</evidence>
<sequence length="442" mass="45334">MSFDPVDFLENAVQDDSTEEVSGTRDLLLAALREAGHDPHVDVDEWNSSAGQNAPRSGEVAKNRRFSATRGKAKPSCDAAGNVRVSRGSGSPHLVFNTHIDTVAPHIPFERDDDAGRIRGRGSCDAKGPLAALLSAFIDADWDGDGTLTLAVTPDEEVLSTGAHALMTGDIAPGGPGEPGANVDPLPEADPAPDAYIVGEPTGLDVCTAARGRFEGTIEIEGVAAHAASPESGVNAVSAAGRLLGALETFDNVDAHPQLGEATLVPTGITGGESTNQVPAGCEITIDRRSVPPETAEGVRSALATRLEATLAGDAPEGIPRAGDDASVSVSLTERETPFLEAFATDTDEPVVSALADAAKQVGEARELGEHGAVRPFGAATEASYFAPAPTVVFGPGHLADEEGAVAHAEREYVDVASVRAAATAVRAATERLLGAEGALAR</sequence>
<dbReference type="Pfam" id="PF01546">
    <property type="entry name" value="Peptidase_M20"/>
    <property type="match status" value="1"/>
</dbReference>
<dbReference type="RefSeq" id="WP_209491353.1">
    <property type="nucleotide sequence ID" value="NZ_JAGGLC010000003.1"/>
</dbReference>
<evidence type="ECO:0000256" key="1">
    <source>
        <dbReference type="ARBA" id="ARBA00022723"/>
    </source>
</evidence>
<keyword evidence="1" id="KW-0479">Metal-binding</keyword>
<dbReference type="InterPro" id="IPR002933">
    <property type="entry name" value="Peptidase_M20"/>
</dbReference>
<dbReference type="SUPFAM" id="SSF55031">
    <property type="entry name" value="Bacterial exopeptidase dimerisation domain"/>
    <property type="match status" value="1"/>
</dbReference>
<feature type="domain" description="Peptidase M20 dimerisation" evidence="4">
    <location>
        <begin position="209"/>
        <end position="312"/>
    </location>
</feature>
<evidence type="ECO:0000313" key="6">
    <source>
        <dbReference type="Proteomes" id="UP000823736"/>
    </source>
</evidence>
<name>A0A8T4GXZ2_9EURY</name>
<feature type="compositionally biased region" description="Basic residues" evidence="3">
    <location>
        <begin position="63"/>
        <end position="73"/>
    </location>
</feature>
<dbReference type="SUPFAM" id="SSF53187">
    <property type="entry name" value="Zn-dependent exopeptidases"/>
    <property type="match status" value="1"/>
</dbReference>
<dbReference type="InterPro" id="IPR050072">
    <property type="entry name" value="Peptidase_M20A"/>
</dbReference>
<feature type="region of interest" description="Disordered" evidence="3">
    <location>
        <begin position="40"/>
        <end position="79"/>
    </location>
</feature>
<dbReference type="OrthoDB" id="64254at2157"/>
<keyword evidence="2 5" id="KW-0378">Hydrolase</keyword>
<dbReference type="Gene3D" id="3.40.630.10">
    <property type="entry name" value="Zn peptidases"/>
    <property type="match status" value="2"/>
</dbReference>
<keyword evidence="6" id="KW-1185">Reference proteome</keyword>
<dbReference type="Pfam" id="PF07687">
    <property type="entry name" value="M20_dimer"/>
    <property type="match status" value="1"/>
</dbReference>
<evidence type="ECO:0000256" key="3">
    <source>
        <dbReference type="SAM" id="MobiDB-lite"/>
    </source>
</evidence>
<dbReference type="NCBIfam" id="NF006402">
    <property type="entry name" value="PRK08651.1-5"/>
    <property type="match status" value="1"/>
</dbReference>
<proteinExistence type="predicted"/>
<dbReference type="InterPro" id="IPR036264">
    <property type="entry name" value="Bact_exopeptidase_dim_dom"/>
</dbReference>
<accession>A0A8T4GXZ2</accession>
<protein>
    <submittedName>
        <fullName evidence="5">Acetylornithine deacetylase</fullName>
        <ecNumber evidence="5">3.5.1.16</ecNumber>
    </submittedName>
</protein>
<evidence type="ECO:0000259" key="4">
    <source>
        <dbReference type="Pfam" id="PF07687"/>
    </source>
</evidence>
<dbReference type="EC" id="3.5.1.16" evidence="5"/>
<feature type="compositionally biased region" description="Polar residues" evidence="3">
    <location>
        <begin position="46"/>
        <end position="55"/>
    </location>
</feature>